<sequence>MPGAEAWAVQGSDGLPDLGEWSDLGYDAQLGRGIDECRVAFRAYIELADDDRATVEGFQQLHSGDEYLDRGELADEFSKTTGELWERYVPLF</sequence>
<reference evidence="1" key="1">
    <citation type="submission" date="2017-08" db="EMBL/GenBank/DDBJ databases">
        <authorList>
            <person name="Imhoff J.F."/>
            <person name="Rahn T."/>
            <person name="Kuenzel S."/>
            <person name="Neulinger S.C."/>
        </authorList>
    </citation>
    <scope>NUCLEOTIDE SEQUENCE</scope>
    <source>
        <strain evidence="1">DSM 11080</strain>
    </source>
</reference>
<dbReference type="RefSeq" id="WP_200345545.1">
    <property type="nucleotide sequence ID" value="NZ_NRSJ01000009.1"/>
</dbReference>
<comment type="caution">
    <text evidence="1">The sequence shown here is derived from an EMBL/GenBank/DDBJ whole genome shotgun (WGS) entry which is preliminary data.</text>
</comment>
<dbReference type="EMBL" id="NRSJ01000009">
    <property type="protein sequence ID" value="MBK1704358.1"/>
    <property type="molecule type" value="Genomic_DNA"/>
</dbReference>
<evidence type="ECO:0000313" key="2">
    <source>
        <dbReference type="Proteomes" id="UP001296776"/>
    </source>
</evidence>
<reference evidence="1" key="2">
    <citation type="journal article" date="2020" name="Microorganisms">
        <title>Osmotic Adaptation and Compatible Solute Biosynthesis of Phototrophic Bacteria as Revealed from Genome Analyses.</title>
        <authorList>
            <person name="Imhoff J.F."/>
            <person name="Rahn T."/>
            <person name="Kunzel S."/>
            <person name="Keller A."/>
            <person name="Neulinger S.C."/>
        </authorList>
    </citation>
    <scope>NUCLEOTIDE SEQUENCE</scope>
    <source>
        <strain evidence="1">DSM 11080</strain>
    </source>
</reference>
<protein>
    <submittedName>
        <fullName evidence="1">Uncharacterized protein</fullName>
    </submittedName>
</protein>
<dbReference type="Proteomes" id="UP001296776">
    <property type="component" value="Unassembled WGS sequence"/>
</dbReference>
<name>A0AAJ0X9M7_9GAMM</name>
<organism evidence="1 2">
    <name type="scientific">Halochromatium glycolicum</name>
    <dbReference type="NCBI Taxonomy" id="85075"/>
    <lineage>
        <taxon>Bacteria</taxon>
        <taxon>Pseudomonadati</taxon>
        <taxon>Pseudomonadota</taxon>
        <taxon>Gammaproteobacteria</taxon>
        <taxon>Chromatiales</taxon>
        <taxon>Chromatiaceae</taxon>
        <taxon>Halochromatium</taxon>
    </lineage>
</organism>
<dbReference type="AlphaFoldDB" id="A0AAJ0X9M7"/>
<keyword evidence="2" id="KW-1185">Reference proteome</keyword>
<gene>
    <name evidence="1" type="ORF">CKO40_07335</name>
</gene>
<evidence type="ECO:0000313" key="1">
    <source>
        <dbReference type="EMBL" id="MBK1704358.1"/>
    </source>
</evidence>
<accession>A0AAJ0X9M7</accession>
<proteinExistence type="predicted"/>